<proteinExistence type="predicted"/>
<reference evidence="1" key="1">
    <citation type="submission" date="2014-11" db="EMBL/GenBank/DDBJ databases">
        <authorList>
            <person name="Amaro Gonzalez C."/>
        </authorList>
    </citation>
    <scope>NUCLEOTIDE SEQUENCE</scope>
</reference>
<protein>
    <submittedName>
        <fullName evidence="1">Uncharacterized protein</fullName>
    </submittedName>
</protein>
<name>A0A0E9SZK9_ANGAN</name>
<sequence length="24" mass="2747">MPVGKIYHCFRRSTFDTSNSEALS</sequence>
<accession>A0A0E9SZK9</accession>
<reference evidence="1" key="2">
    <citation type="journal article" date="2015" name="Fish Shellfish Immunol.">
        <title>Early steps in the European eel (Anguilla anguilla)-Vibrio vulnificus interaction in the gills: Role of the RtxA13 toxin.</title>
        <authorList>
            <person name="Callol A."/>
            <person name="Pajuelo D."/>
            <person name="Ebbesson L."/>
            <person name="Teles M."/>
            <person name="MacKenzie S."/>
            <person name="Amaro C."/>
        </authorList>
    </citation>
    <scope>NUCLEOTIDE SEQUENCE</scope>
</reference>
<evidence type="ECO:0000313" key="1">
    <source>
        <dbReference type="EMBL" id="JAH45938.1"/>
    </source>
</evidence>
<organism evidence="1">
    <name type="scientific">Anguilla anguilla</name>
    <name type="common">European freshwater eel</name>
    <name type="synonym">Muraena anguilla</name>
    <dbReference type="NCBI Taxonomy" id="7936"/>
    <lineage>
        <taxon>Eukaryota</taxon>
        <taxon>Metazoa</taxon>
        <taxon>Chordata</taxon>
        <taxon>Craniata</taxon>
        <taxon>Vertebrata</taxon>
        <taxon>Euteleostomi</taxon>
        <taxon>Actinopterygii</taxon>
        <taxon>Neopterygii</taxon>
        <taxon>Teleostei</taxon>
        <taxon>Anguilliformes</taxon>
        <taxon>Anguillidae</taxon>
        <taxon>Anguilla</taxon>
    </lineage>
</organism>
<dbReference type="EMBL" id="GBXM01062639">
    <property type="protein sequence ID" value="JAH45938.1"/>
    <property type="molecule type" value="Transcribed_RNA"/>
</dbReference>
<dbReference type="AlphaFoldDB" id="A0A0E9SZK9"/>